<keyword evidence="1" id="KW-0472">Membrane</keyword>
<dbReference type="PANTHER" id="PTHR43031:SF18">
    <property type="entry name" value="RHODANESE-RELATED SULFURTRANSFERASES"/>
    <property type="match status" value="1"/>
</dbReference>
<dbReference type="Gene3D" id="3.40.250.10">
    <property type="entry name" value="Rhodanese-like domain"/>
    <property type="match status" value="1"/>
</dbReference>
<gene>
    <name evidence="3" type="ORF">CJP73_02140</name>
</gene>
<evidence type="ECO:0000259" key="2">
    <source>
        <dbReference type="PROSITE" id="PS50206"/>
    </source>
</evidence>
<evidence type="ECO:0000313" key="4">
    <source>
        <dbReference type="Proteomes" id="UP000266206"/>
    </source>
</evidence>
<evidence type="ECO:0000256" key="1">
    <source>
        <dbReference type="SAM" id="Phobius"/>
    </source>
</evidence>
<organism evidence="3 4">
    <name type="scientific">Neopusillimonas maritima</name>
    <dbReference type="NCBI Taxonomy" id="2026239"/>
    <lineage>
        <taxon>Bacteria</taxon>
        <taxon>Pseudomonadati</taxon>
        <taxon>Pseudomonadota</taxon>
        <taxon>Betaproteobacteria</taxon>
        <taxon>Burkholderiales</taxon>
        <taxon>Alcaligenaceae</taxon>
        <taxon>Neopusillimonas</taxon>
    </lineage>
</organism>
<dbReference type="OrthoDB" id="1445766at2"/>
<dbReference type="Proteomes" id="UP000266206">
    <property type="component" value="Unassembled WGS sequence"/>
</dbReference>
<dbReference type="PANTHER" id="PTHR43031">
    <property type="entry name" value="FAD-DEPENDENT OXIDOREDUCTASE"/>
    <property type="match status" value="1"/>
</dbReference>
<evidence type="ECO:0000313" key="3">
    <source>
        <dbReference type="EMBL" id="RIY42260.1"/>
    </source>
</evidence>
<dbReference type="PROSITE" id="PS50206">
    <property type="entry name" value="RHODANESE_3"/>
    <property type="match status" value="1"/>
</dbReference>
<feature type="domain" description="Rhodanese" evidence="2">
    <location>
        <begin position="47"/>
        <end position="135"/>
    </location>
</feature>
<dbReference type="Pfam" id="PF00581">
    <property type="entry name" value="Rhodanese"/>
    <property type="match status" value="1"/>
</dbReference>
<comment type="caution">
    <text evidence="3">The sequence shown here is derived from an EMBL/GenBank/DDBJ whole genome shotgun (WGS) entry which is preliminary data.</text>
</comment>
<proteinExistence type="predicted"/>
<dbReference type="SUPFAM" id="SSF52821">
    <property type="entry name" value="Rhodanese/Cell cycle control phosphatase"/>
    <property type="match status" value="1"/>
</dbReference>
<dbReference type="InterPro" id="IPR036873">
    <property type="entry name" value="Rhodanese-like_dom_sf"/>
</dbReference>
<dbReference type="InterPro" id="IPR001763">
    <property type="entry name" value="Rhodanese-like_dom"/>
</dbReference>
<reference evidence="3 4" key="1">
    <citation type="submission" date="2017-08" db="EMBL/GenBank/DDBJ databases">
        <title>Pusillimonas indicus sp. nov., a member of the family Alcaligenaceae isolated from surface seawater.</title>
        <authorList>
            <person name="Li J."/>
        </authorList>
    </citation>
    <scope>NUCLEOTIDE SEQUENCE [LARGE SCALE GENOMIC DNA]</scope>
    <source>
        <strain evidence="3 4">L52-1-41</strain>
    </source>
</reference>
<protein>
    <submittedName>
        <fullName evidence="3">Rhodanese</fullName>
    </submittedName>
</protein>
<dbReference type="SMART" id="SM00450">
    <property type="entry name" value="RHOD"/>
    <property type="match status" value="1"/>
</dbReference>
<accession>A0A3A1YZN3</accession>
<sequence length="137" mass="14612">MDFLLSDSNLYIVIIALVSGAMLLWPTIMKGARASAVGVSQAVQLANQSNGVFIDVRSHEKFKGGSIPQAKNIPVADIDAKMSTLPKDKPIIVVCEHGRESATVAGKLRKNGFKEAVTLDGGLRKWIDAGMPVSGKH</sequence>
<dbReference type="InterPro" id="IPR050229">
    <property type="entry name" value="GlpE_sulfurtransferase"/>
</dbReference>
<keyword evidence="1" id="KW-0812">Transmembrane</keyword>
<dbReference type="AlphaFoldDB" id="A0A3A1YZN3"/>
<name>A0A3A1YZN3_9BURK</name>
<dbReference type="EMBL" id="NQYH01000001">
    <property type="protein sequence ID" value="RIY42260.1"/>
    <property type="molecule type" value="Genomic_DNA"/>
</dbReference>
<dbReference type="CDD" id="cd00158">
    <property type="entry name" value="RHOD"/>
    <property type="match status" value="1"/>
</dbReference>
<feature type="transmembrane region" description="Helical" evidence="1">
    <location>
        <begin position="6"/>
        <end position="25"/>
    </location>
</feature>
<keyword evidence="1" id="KW-1133">Transmembrane helix</keyword>